<dbReference type="CDD" id="cd04301">
    <property type="entry name" value="NAT_SF"/>
    <property type="match status" value="1"/>
</dbReference>
<evidence type="ECO:0000256" key="1">
    <source>
        <dbReference type="ARBA" id="ARBA00022679"/>
    </source>
</evidence>
<evidence type="ECO:0000256" key="2">
    <source>
        <dbReference type="ARBA" id="ARBA00023315"/>
    </source>
</evidence>
<dbReference type="InterPro" id="IPR000182">
    <property type="entry name" value="GNAT_dom"/>
</dbReference>
<comment type="caution">
    <text evidence="4">The sequence shown here is derived from an EMBL/GenBank/DDBJ whole genome shotgun (WGS) entry which is preliminary data.</text>
</comment>
<dbReference type="AlphaFoldDB" id="A0A512NK76"/>
<dbReference type="InterPro" id="IPR050832">
    <property type="entry name" value="Bact_Acetyltransf"/>
</dbReference>
<dbReference type="Gene3D" id="3.40.630.30">
    <property type="match status" value="1"/>
</dbReference>
<evidence type="ECO:0000313" key="5">
    <source>
        <dbReference type="Proteomes" id="UP000321058"/>
    </source>
</evidence>
<evidence type="ECO:0000313" key="4">
    <source>
        <dbReference type="EMBL" id="GEP59351.1"/>
    </source>
</evidence>
<dbReference type="PANTHER" id="PTHR43877:SF2">
    <property type="entry name" value="AMINOALKYLPHOSPHONATE N-ACETYLTRANSFERASE-RELATED"/>
    <property type="match status" value="1"/>
</dbReference>
<dbReference type="RefSeq" id="WP_147154710.1">
    <property type="nucleotide sequence ID" value="NZ_BKAJ01000127.1"/>
</dbReference>
<dbReference type="PROSITE" id="PS51186">
    <property type="entry name" value="GNAT"/>
    <property type="match status" value="1"/>
</dbReference>
<name>A0A512NK76_9HYPH</name>
<keyword evidence="1 4" id="KW-0808">Transferase</keyword>
<dbReference type="SUPFAM" id="SSF55729">
    <property type="entry name" value="Acyl-CoA N-acyltransferases (Nat)"/>
    <property type="match status" value="1"/>
</dbReference>
<gene>
    <name evidence="4" type="ORF">RSO01_65170</name>
</gene>
<protein>
    <submittedName>
        <fullName evidence="4">N-acetyltransferase</fullName>
    </submittedName>
</protein>
<sequence>MIVRDAHPADVTAVHRLIGQLADAPDEAAFGARFERVLAEDGHRIVVAEIDGTVVGVLHVFERPALEKPCEAVVQALVVDSEARSSGVGEALMREAEAWARSRKLPSASLYSRVDRKRAHAFYERIGYRVKGTSVRMDRTLSDRRPQFG</sequence>
<keyword evidence="5" id="KW-1185">Reference proteome</keyword>
<dbReference type="EMBL" id="BKAJ01000127">
    <property type="protein sequence ID" value="GEP59351.1"/>
    <property type="molecule type" value="Genomic_DNA"/>
</dbReference>
<accession>A0A512NK76</accession>
<dbReference type="OrthoDB" id="9789603at2"/>
<feature type="domain" description="N-acetyltransferase" evidence="3">
    <location>
        <begin position="1"/>
        <end position="146"/>
    </location>
</feature>
<reference evidence="4 5" key="1">
    <citation type="submission" date="2019-07" db="EMBL/GenBank/DDBJ databases">
        <title>Whole genome shotgun sequence of Reyranella soli NBRC 108950.</title>
        <authorList>
            <person name="Hosoyama A."/>
            <person name="Uohara A."/>
            <person name="Ohji S."/>
            <person name="Ichikawa N."/>
        </authorList>
    </citation>
    <scope>NUCLEOTIDE SEQUENCE [LARGE SCALE GENOMIC DNA]</scope>
    <source>
        <strain evidence="4 5">NBRC 108950</strain>
    </source>
</reference>
<dbReference type="GO" id="GO:0016747">
    <property type="term" value="F:acyltransferase activity, transferring groups other than amino-acyl groups"/>
    <property type="evidence" value="ECO:0007669"/>
    <property type="project" value="InterPro"/>
</dbReference>
<dbReference type="Proteomes" id="UP000321058">
    <property type="component" value="Unassembled WGS sequence"/>
</dbReference>
<proteinExistence type="predicted"/>
<dbReference type="Pfam" id="PF00583">
    <property type="entry name" value="Acetyltransf_1"/>
    <property type="match status" value="1"/>
</dbReference>
<evidence type="ECO:0000259" key="3">
    <source>
        <dbReference type="PROSITE" id="PS51186"/>
    </source>
</evidence>
<dbReference type="InterPro" id="IPR016181">
    <property type="entry name" value="Acyl_CoA_acyltransferase"/>
</dbReference>
<keyword evidence="2" id="KW-0012">Acyltransferase</keyword>
<organism evidence="4 5">
    <name type="scientific">Reyranella soli</name>
    <dbReference type="NCBI Taxonomy" id="1230389"/>
    <lineage>
        <taxon>Bacteria</taxon>
        <taxon>Pseudomonadati</taxon>
        <taxon>Pseudomonadota</taxon>
        <taxon>Alphaproteobacteria</taxon>
        <taxon>Hyphomicrobiales</taxon>
        <taxon>Reyranellaceae</taxon>
        <taxon>Reyranella</taxon>
    </lineage>
</organism>
<dbReference type="PANTHER" id="PTHR43877">
    <property type="entry name" value="AMINOALKYLPHOSPHONATE N-ACETYLTRANSFERASE-RELATED-RELATED"/>
    <property type="match status" value="1"/>
</dbReference>